<protein>
    <submittedName>
        <fullName evidence="2">Uncharacterized protein</fullName>
    </submittedName>
</protein>
<keyword evidence="1" id="KW-1133">Transmembrane helix</keyword>
<organism evidence="2 3">
    <name type="scientific">Synechocystis salina LEGE 00031</name>
    <dbReference type="NCBI Taxonomy" id="1828736"/>
    <lineage>
        <taxon>Bacteria</taxon>
        <taxon>Bacillati</taxon>
        <taxon>Cyanobacteriota</taxon>
        <taxon>Cyanophyceae</taxon>
        <taxon>Synechococcales</taxon>
        <taxon>Merismopediaceae</taxon>
        <taxon>Synechocystis</taxon>
    </lineage>
</organism>
<evidence type="ECO:0000256" key="1">
    <source>
        <dbReference type="SAM" id="Phobius"/>
    </source>
</evidence>
<proteinExistence type="predicted"/>
<sequence length="101" mass="11372">MTPSDYQDQEVKAPKVEVVDSYDTGDDGITGAARKYWLQFQQWFDKLPLPAKGAVAIAVLFVTFSILTQVLRFVASLVTLAILLVILYGVYRVFLRQNKDS</sequence>
<dbReference type="RefSeq" id="WP_194019847.1">
    <property type="nucleotide sequence ID" value="NZ_JADEVV010000025.1"/>
</dbReference>
<name>A0ABR9VS60_9SYNC</name>
<feature type="transmembrane region" description="Helical" evidence="1">
    <location>
        <begin position="49"/>
        <end position="67"/>
    </location>
</feature>
<gene>
    <name evidence="2" type="ORF">IQ217_10155</name>
</gene>
<keyword evidence="3" id="KW-1185">Reference proteome</keyword>
<evidence type="ECO:0000313" key="2">
    <source>
        <dbReference type="EMBL" id="MBE9254197.1"/>
    </source>
</evidence>
<accession>A0ABR9VS60</accession>
<keyword evidence="1" id="KW-0812">Transmembrane</keyword>
<keyword evidence="1" id="KW-0472">Membrane</keyword>
<dbReference type="EMBL" id="JADEVV010000025">
    <property type="protein sequence ID" value="MBE9254197.1"/>
    <property type="molecule type" value="Genomic_DNA"/>
</dbReference>
<comment type="caution">
    <text evidence="2">The sequence shown here is derived from an EMBL/GenBank/DDBJ whole genome shotgun (WGS) entry which is preliminary data.</text>
</comment>
<evidence type="ECO:0000313" key="3">
    <source>
        <dbReference type="Proteomes" id="UP000658720"/>
    </source>
</evidence>
<dbReference type="Proteomes" id="UP000658720">
    <property type="component" value="Unassembled WGS sequence"/>
</dbReference>
<feature type="transmembrane region" description="Helical" evidence="1">
    <location>
        <begin position="73"/>
        <end position="95"/>
    </location>
</feature>
<reference evidence="2 3" key="1">
    <citation type="submission" date="2020-10" db="EMBL/GenBank/DDBJ databases">
        <authorList>
            <person name="Castelo-Branco R."/>
            <person name="Eusebio N."/>
            <person name="Adriana R."/>
            <person name="Vieira A."/>
            <person name="Brugerolle De Fraissinette N."/>
            <person name="Rezende De Castro R."/>
            <person name="Schneider M.P."/>
            <person name="Vasconcelos V."/>
            <person name="Leao P.N."/>
        </authorList>
    </citation>
    <scope>NUCLEOTIDE SEQUENCE [LARGE SCALE GENOMIC DNA]</scope>
    <source>
        <strain evidence="2 3">LEGE 00031</strain>
    </source>
</reference>